<dbReference type="RefSeq" id="WP_382423399.1">
    <property type="nucleotide sequence ID" value="NZ_JBHSCW010000010.1"/>
</dbReference>
<proteinExistence type="predicted"/>
<feature type="compositionally biased region" description="Low complexity" evidence="1">
    <location>
        <begin position="31"/>
        <end position="43"/>
    </location>
</feature>
<comment type="caution">
    <text evidence="2">The sequence shown here is derived from an EMBL/GenBank/DDBJ whole genome shotgun (WGS) entry which is preliminary data.</text>
</comment>
<evidence type="ECO:0000313" key="2">
    <source>
        <dbReference type="EMBL" id="MFC4353025.1"/>
    </source>
</evidence>
<dbReference type="Proteomes" id="UP001595799">
    <property type="component" value="Unassembled WGS sequence"/>
</dbReference>
<organism evidence="2 3">
    <name type="scientific">Fodinicurvata halophila</name>
    <dbReference type="NCBI Taxonomy" id="1419723"/>
    <lineage>
        <taxon>Bacteria</taxon>
        <taxon>Pseudomonadati</taxon>
        <taxon>Pseudomonadota</taxon>
        <taxon>Alphaproteobacteria</taxon>
        <taxon>Rhodospirillales</taxon>
        <taxon>Rhodovibrionaceae</taxon>
        <taxon>Fodinicurvata</taxon>
    </lineage>
</organism>
<dbReference type="EMBL" id="JBHSCW010000010">
    <property type="protein sequence ID" value="MFC4353025.1"/>
    <property type="molecule type" value="Genomic_DNA"/>
</dbReference>
<evidence type="ECO:0000256" key="1">
    <source>
        <dbReference type="SAM" id="MobiDB-lite"/>
    </source>
</evidence>
<accession>A0ABV8UQ18</accession>
<feature type="compositionally biased region" description="Low complexity" evidence="1">
    <location>
        <begin position="1"/>
        <end position="19"/>
    </location>
</feature>
<name>A0ABV8UQ18_9PROT</name>
<sequence length="77" mass="7844">MTSRKTTSAGPSKGASGKSPDSEAVSDWEAEGGATPAGPTGKPETGRRGNALTRMLCRVFCPSSSKSRDARPSTDAS</sequence>
<keyword evidence="3" id="KW-1185">Reference proteome</keyword>
<reference evidence="3" key="1">
    <citation type="journal article" date="2019" name="Int. J. Syst. Evol. Microbiol.">
        <title>The Global Catalogue of Microorganisms (GCM) 10K type strain sequencing project: providing services to taxonomists for standard genome sequencing and annotation.</title>
        <authorList>
            <consortium name="The Broad Institute Genomics Platform"/>
            <consortium name="The Broad Institute Genome Sequencing Center for Infectious Disease"/>
            <person name="Wu L."/>
            <person name="Ma J."/>
        </authorList>
    </citation>
    <scope>NUCLEOTIDE SEQUENCE [LARGE SCALE GENOMIC DNA]</scope>
    <source>
        <strain evidence="3">CECT 8472</strain>
    </source>
</reference>
<protein>
    <submittedName>
        <fullName evidence="2">Uncharacterized protein</fullName>
    </submittedName>
</protein>
<gene>
    <name evidence="2" type="ORF">ACFOW6_15855</name>
</gene>
<evidence type="ECO:0000313" key="3">
    <source>
        <dbReference type="Proteomes" id="UP001595799"/>
    </source>
</evidence>
<feature type="region of interest" description="Disordered" evidence="1">
    <location>
        <begin position="1"/>
        <end position="51"/>
    </location>
</feature>